<organism evidence="1 2">
    <name type="scientific">Arthrobotrys musiformis</name>
    <dbReference type="NCBI Taxonomy" id="47236"/>
    <lineage>
        <taxon>Eukaryota</taxon>
        <taxon>Fungi</taxon>
        <taxon>Dikarya</taxon>
        <taxon>Ascomycota</taxon>
        <taxon>Pezizomycotina</taxon>
        <taxon>Orbiliomycetes</taxon>
        <taxon>Orbiliales</taxon>
        <taxon>Orbiliaceae</taxon>
        <taxon>Arthrobotrys</taxon>
    </lineage>
</organism>
<sequence length="199" mass="22063">MSNTSADAYVTIDPDEFCKLVVVGKEPYYFPVPLSKKASSEDILEKYKDLVKRNLPWTYWMFIYLTPLFNITFSVGDVKILGPFPNPYAPLVHVHTFGPRGRPVFTLGGQRKRFTIVELKAMYPSCVSSTLPADTDVRSAFIAEIELNETIARLSTLLRIPVSILCGVGIGLRTNSVVDGFVVAGAIACTWPITGFHRA</sequence>
<dbReference type="Proteomes" id="UP001370758">
    <property type="component" value="Unassembled WGS sequence"/>
</dbReference>
<keyword evidence="2" id="KW-1185">Reference proteome</keyword>
<name>A0AAV9W843_9PEZI</name>
<dbReference type="AlphaFoldDB" id="A0AAV9W843"/>
<reference evidence="1 2" key="1">
    <citation type="submission" date="2023-08" db="EMBL/GenBank/DDBJ databases">
        <authorList>
            <person name="Palmer J.M."/>
        </authorList>
    </citation>
    <scope>NUCLEOTIDE SEQUENCE [LARGE SCALE GENOMIC DNA]</scope>
    <source>
        <strain evidence="1 2">TWF481</strain>
    </source>
</reference>
<evidence type="ECO:0000313" key="2">
    <source>
        <dbReference type="Proteomes" id="UP001370758"/>
    </source>
</evidence>
<proteinExistence type="predicted"/>
<accession>A0AAV9W843</accession>
<protein>
    <submittedName>
        <fullName evidence="1">Uncharacterized protein</fullName>
    </submittedName>
</protein>
<evidence type="ECO:0000313" key="1">
    <source>
        <dbReference type="EMBL" id="KAK6503132.1"/>
    </source>
</evidence>
<dbReference type="EMBL" id="JAVHJL010000005">
    <property type="protein sequence ID" value="KAK6503132.1"/>
    <property type="molecule type" value="Genomic_DNA"/>
</dbReference>
<comment type="caution">
    <text evidence="1">The sequence shown here is derived from an EMBL/GenBank/DDBJ whole genome shotgun (WGS) entry which is preliminary data.</text>
</comment>
<gene>
    <name evidence="1" type="ORF">TWF481_008167</name>
</gene>